<evidence type="ECO:0000256" key="1">
    <source>
        <dbReference type="ARBA" id="ARBA00022679"/>
    </source>
</evidence>
<evidence type="ECO:0000313" key="9">
    <source>
        <dbReference type="Proteomes" id="UP000289738"/>
    </source>
</evidence>
<dbReference type="EMBL" id="SDMP01000004">
    <property type="protein sequence ID" value="RYR63393.1"/>
    <property type="molecule type" value="Genomic_DNA"/>
</dbReference>
<dbReference type="GO" id="GO:0004674">
    <property type="term" value="F:protein serine/threonine kinase activity"/>
    <property type="evidence" value="ECO:0007669"/>
    <property type="project" value="UniProtKB-KW"/>
</dbReference>
<protein>
    <recommendedName>
        <fullName evidence="7">Protein kinase domain-containing protein</fullName>
    </recommendedName>
</protein>
<name>A0A445DJM8_ARAHY</name>
<dbReference type="PROSITE" id="PS00107">
    <property type="entry name" value="PROTEIN_KINASE_ATP"/>
    <property type="match status" value="1"/>
</dbReference>
<dbReference type="STRING" id="3818.A0A445DJM8"/>
<evidence type="ECO:0000313" key="8">
    <source>
        <dbReference type="EMBL" id="RYR63393.1"/>
    </source>
</evidence>
<sequence>MDYYWTRGHTLGRGSTATVYTAEFHGFGELFAVKSAEVHRSEELRKEQGLLSSLNCPQIVKYKGYDVTYEDGRYFYNLFLEYAPRGTLLDVIAHYNHGGATMEHSLASVYTRQILLGLNYLHSNGIVHCDVKGQNVLITQHGAKIADFGCARKVGSGAGGRGGVIAGTPAFMAPEVARGDEQGFPADVWALGCTILEMVTGKPPWKDVSGDPVSVLYRVGFSGEAPEIPESVSEEVKDFLGKCLRSEASKRWTVKELLGHAFVAESRFVGIECDEHDLDTPTSVLEPQGLWNWDTNQDSPRGISSMNSPSARDRVLGLCGDDEPNWDLNNADDDKWITVRSNEDYSPVGIAQDFCSDNVRILREDDENVLVNFYEPPQDVVVICNVIHELSRWNDVVVVVGDSYLCRIIDCKCCIRDSVFLGCCSSCSSLNIYYYCCKKKEIYVTHGLLFNSTLDDMATLQFKFPILLQWNNNVFPIM</sequence>
<evidence type="ECO:0000256" key="5">
    <source>
        <dbReference type="PROSITE-ProRule" id="PRU10141"/>
    </source>
</evidence>
<proteinExistence type="inferred from homology"/>
<dbReference type="GO" id="GO:0005524">
    <property type="term" value="F:ATP binding"/>
    <property type="evidence" value="ECO:0007669"/>
    <property type="project" value="UniProtKB-UniRule"/>
</dbReference>
<accession>A0A445DJM8</accession>
<dbReference type="GO" id="GO:0007165">
    <property type="term" value="P:signal transduction"/>
    <property type="evidence" value="ECO:0007669"/>
    <property type="project" value="TreeGrafter"/>
</dbReference>
<dbReference type="InterPro" id="IPR017441">
    <property type="entry name" value="Protein_kinase_ATP_BS"/>
</dbReference>
<dbReference type="Pfam" id="PF00069">
    <property type="entry name" value="Pkinase"/>
    <property type="match status" value="1"/>
</dbReference>
<keyword evidence="3" id="KW-0418">Kinase</keyword>
<dbReference type="InterPro" id="IPR008271">
    <property type="entry name" value="Ser/Thr_kinase_AS"/>
</dbReference>
<dbReference type="PROSITE" id="PS50011">
    <property type="entry name" value="PROTEIN_KINASE_DOM"/>
    <property type="match status" value="1"/>
</dbReference>
<organism evidence="8 9">
    <name type="scientific">Arachis hypogaea</name>
    <name type="common">Peanut</name>
    <dbReference type="NCBI Taxonomy" id="3818"/>
    <lineage>
        <taxon>Eukaryota</taxon>
        <taxon>Viridiplantae</taxon>
        <taxon>Streptophyta</taxon>
        <taxon>Embryophyta</taxon>
        <taxon>Tracheophyta</taxon>
        <taxon>Spermatophyta</taxon>
        <taxon>Magnoliopsida</taxon>
        <taxon>eudicotyledons</taxon>
        <taxon>Gunneridae</taxon>
        <taxon>Pentapetalae</taxon>
        <taxon>rosids</taxon>
        <taxon>fabids</taxon>
        <taxon>Fabales</taxon>
        <taxon>Fabaceae</taxon>
        <taxon>Papilionoideae</taxon>
        <taxon>50 kb inversion clade</taxon>
        <taxon>dalbergioids sensu lato</taxon>
        <taxon>Dalbergieae</taxon>
        <taxon>Pterocarpus clade</taxon>
        <taxon>Arachis</taxon>
    </lineage>
</organism>
<feature type="domain" description="Protein kinase" evidence="7">
    <location>
        <begin position="5"/>
        <end position="263"/>
    </location>
</feature>
<dbReference type="PANTHER" id="PTHR48011:SF6">
    <property type="entry name" value="PROTEIN KINASE DOMAIN-CONTAINING PROTEIN"/>
    <property type="match status" value="1"/>
</dbReference>
<dbReference type="PROSITE" id="PS00108">
    <property type="entry name" value="PROTEIN_KINASE_ST"/>
    <property type="match status" value="1"/>
</dbReference>
<keyword evidence="4 5" id="KW-0067">ATP-binding</keyword>
<reference evidence="8 9" key="1">
    <citation type="submission" date="2019-01" db="EMBL/GenBank/DDBJ databases">
        <title>Sequencing of cultivated peanut Arachis hypogaea provides insights into genome evolution and oil improvement.</title>
        <authorList>
            <person name="Chen X."/>
        </authorList>
    </citation>
    <scope>NUCLEOTIDE SEQUENCE [LARGE SCALE GENOMIC DNA]</scope>
    <source>
        <strain evidence="9">cv. Fuhuasheng</strain>
        <tissue evidence="8">Leaves</tissue>
    </source>
</reference>
<dbReference type="CDD" id="cd06606">
    <property type="entry name" value="STKc_MAPKKK"/>
    <property type="match status" value="1"/>
</dbReference>
<dbReference type="OrthoDB" id="275301at2759"/>
<comment type="similarity">
    <text evidence="6">Belongs to the protein kinase superfamily.</text>
</comment>
<keyword evidence="9" id="KW-1185">Reference proteome</keyword>
<evidence type="ECO:0000256" key="3">
    <source>
        <dbReference type="ARBA" id="ARBA00022777"/>
    </source>
</evidence>
<dbReference type="Gene3D" id="1.10.510.10">
    <property type="entry name" value="Transferase(Phosphotransferase) domain 1"/>
    <property type="match status" value="1"/>
</dbReference>
<dbReference type="InterPro" id="IPR000719">
    <property type="entry name" value="Prot_kinase_dom"/>
</dbReference>
<gene>
    <name evidence="8" type="ORF">Ahy_A04g021193</name>
</gene>
<dbReference type="InterPro" id="IPR011009">
    <property type="entry name" value="Kinase-like_dom_sf"/>
</dbReference>
<comment type="caution">
    <text evidence="8">The sequence shown here is derived from an EMBL/GenBank/DDBJ whole genome shotgun (WGS) entry which is preliminary data.</text>
</comment>
<dbReference type="SUPFAM" id="SSF56112">
    <property type="entry name" value="Protein kinase-like (PK-like)"/>
    <property type="match status" value="1"/>
</dbReference>
<evidence type="ECO:0000256" key="2">
    <source>
        <dbReference type="ARBA" id="ARBA00022741"/>
    </source>
</evidence>
<keyword evidence="2 5" id="KW-0547">Nucleotide-binding</keyword>
<dbReference type="InterPro" id="IPR052751">
    <property type="entry name" value="Plant_MAPKKK"/>
</dbReference>
<keyword evidence="1" id="KW-0808">Transferase</keyword>
<keyword evidence="6" id="KW-0723">Serine/threonine-protein kinase</keyword>
<dbReference type="AlphaFoldDB" id="A0A445DJM8"/>
<evidence type="ECO:0000256" key="6">
    <source>
        <dbReference type="RuleBase" id="RU000304"/>
    </source>
</evidence>
<evidence type="ECO:0000259" key="7">
    <source>
        <dbReference type="PROSITE" id="PS50011"/>
    </source>
</evidence>
<dbReference type="SMART" id="SM00220">
    <property type="entry name" value="S_TKc"/>
    <property type="match status" value="1"/>
</dbReference>
<dbReference type="Proteomes" id="UP000289738">
    <property type="component" value="Chromosome A04"/>
</dbReference>
<evidence type="ECO:0000256" key="4">
    <source>
        <dbReference type="ARBA" id="ARBA00022840"/>
    </source>
</evidence>
<dbReference type="PANTHER" id="PTHR48011">
    <property type="entry name" value="CCR4-NOT TRANSCRIPTIONAL COMPLEX SUBUNIT CAF120-RELATED"/>
    <property type="match status" value="1"/>
</dbReference>
<feature type="binding site" evidence="5">
    <location>
        <position position="34"/>
    </location>
    <ligand>
        <name>ATP</name>
        <dbReference type="ChEBI" id="CHEBI:30616"/>
    </ligand>
</feature>